<keyword evidence="6" id="KW-0201">Cytochrome c-type biogenesis</keyword>
<evidence type="ECO:0000256" key="3">
    <source>
        <dbReference type="ARBA" id="ARBA00022475"/>
    </source>
</evidence>
<comment type="function">
    <text evidence="9">Required for the biogenesis of c-type cytochromes. Possible subunit of a heme lyase.</text>
</comment>
<dbReference type="PRINTS" id="PR01410">
    <property type="entry name" value="CCBIOGENESIS"/>
</dbReference>
<keyword evidence="4" id="KW-0997">Cell inner membrane</keyword>
<feature type="transmembrane region" description="Helical" evidence="10">
    <location>
        <begin position="620"/>
        <end position="639"/>
    </location>
</feature>
<keyword evidence="7 10" id="KW-1133">Transmembrane helix</keyword>
<evidence type="ECO:0000256" key="2">
    <source>
        <dbReference type="ARBA" id="ARBA00009186"/>
    </source>
</evidence>
<evidence type="ECO:0000256" key="9">
    <source>
        <dbReference type="ARBA" id="ARBA00037230"/>
    </source>
</evidence>
<evidence type="ECO:0000313" key="13">
    <source>
        <dbReference type="EMBL" id="MFD2112623.1"/>
    </source>
</evidence>
<evidence type="ECO:0000256" key="1">
    <source>
        <dbReference type="ARBA" id="ARBA00004429"/>
    </source>
</evidence>
<keyword evidence="3" id="KW-1003">Cell membrane</keyword>
<feature type="transmembrane region" description="Helical" evidence="10">
    <location>
        <begin position="177"/>
        <end position="197"/>
    </location>
</feature>
<comment type="caution">
    <text evidence="13">The sequence shown here is derived from an EMBL/GenBank/DDBJ whole genome shotgun (WGS) entry which is preliminary data.</text>
</comment>
<dbReference type="EMBL" id="JBHUHX010000032">
    <property type="protein sequence ID" value="MFD2112623.1"/>
    <property type="molecule type" value="Genomic_DNA"/>
</dbReference>
<evidence type="ECO:0000259" key="12">
    <source>
        <dbReference type="Pfam" id="PF16327"/>
    </source>
</evidence>
<protein>
    <submittedName>
        <fullName evidence="13">Heme lyase CcmF/NrfE family subunit</fullName>
    </submittedName>
</protein>
<feature type="transmembrane region" description="Helical" evidence="10">
    <location>
        <begin position="394"/>
        <end position="413"/>
    </location>
</feature>
<feature type="transmembrane region" description="Helical" evidence="10">
    <location>
        <begin position="82"/>
        <end position="109"/>
    </location>
</feature>
<dbReference type="InterPro" id="IPR003567">
    <property type="entry name" value="Cyt_c_biogenesis"/>
</dbReference>
<dbReference type="InterPro" id="IPR032523">
    <property type="entry name" value="CcmF_C"/>
</dbReference>
<proteinExistence type="inferred from homology"/>
<accession>A0ABW4Y9D9</accession>
<evidence type="ECO:0000256" key="8">
    <source>
        <dbReference type="ARBA" id="ARBA00023136"/>
    </source>
</evidence>
<evidence type="ECO:0000256" key="10">
    <source>
        <dbReference type="SAM" id="Phobius"/>
    </source>
</evidence>
<feature type="transmembrane region" description="Helical" evidence="10">
    <location>
        <begin position="249"/>
        <end position="265"/>
    </location>
</feature>
<keyword evidence="8 10" id="KW-0472">Membrane</keyword>
<feature type="transmembrane region" description="Helical" evidence="10">
    <location>
        <begin position="493"/>
        <end position="515"/>
    </location>
</feature>
<evidence type="ECO:0000313" key="14">
    <source>
        <dbReference type="Proteomes" id="UP001597337"/>
    </source>
</evidence>
<dbReference type="PANTHER" id="PTHR43653:SF1">
    <property type="entry name" value="CYTOCHROME C-TYPE BIOGENESIS PROTEIN CCMF"/>
    <property type="match status" value="1"/>
</dbReference>
<evidence type="ECO:0000256" key="7">
    <source>
        <dbReference type="ARBA" id="ARBA00022989"/>
    </source>
</evidence>
<feature type="transmembrane region" description="Helical" evidence="10">
    <location>
        <begin position="352"/>
        <end position="374"/>
    </location>
</feature>
<keyword evidence="14" id="KW-1185">Reference proteome</keyword>
<comment type="subcellular location">
    <subcellularLocation>
        <location evidence="1">Cell inner membrane</location>
        <topology evidence="1">Multi-pass membrane protein</topology>
    </subcellularLocation>
</comment>
<organism evidence="13 14">
    <name type="scientific">Thiorhodococcus fuscus</name>
    <dbReference type="NCBI Taxonomy" id="527200"/>
    <lineage>
        <taxon>Bacteria</taxon>
        <taxon>Pseudomonadati</taxon>
        <taxon>Pseudomonadota</taxon>
        <taxon>Gammaproteobacteria</taxon>
        <taxon>Chromatiales</taxon>
        <taxon>Chromatiaceae</taxon>
        <taxon>Thiorhodococcus</taxon>
    </lineage>
</organism>
<feature type="transmembrane region" description="Helical" evidence="10">
    <location>
        <begin position="425"/>
        <end position="444"/>
    </location>
</feature>
<evidence type="ECO:0000256" key="6">
    <source>
        <dbReference type="ARBA" id="ARBA00022748"/>
    </source>
</evidence>
<dbReference type="PANTHER" id="PTHR43653">
    <property type="entry name" value="CYTOCHROME C ASSEMBLY PROTEIN-RELATED"/>
    <property type="match status" value="1"/>
</dbReference>
<gene>
    <name evidence="13" type="ORF">ACFSJC_12300</name>
</gene>
<reference evidence="14" key="1">
    <citation type="journal article" date="2019" name="Int. J. Syst. Evol. Microbiol.">
        <title>The Global Catalogue of Microorganisms (GCM) 10K type strain sequencing project: providing services to taxonomists for standard genome sequencing and annotation.</title>
        <authorList>
            <consortium name="The Broad Institute Genomics Platform"/>
            <consortium name="The Broad Institute Genome Sequencing Center for Infectious Disease"/>
            <person name="Wu L."/>
            <person name="Ma J."/>
        </authorList>
    </citation>
    <scope>NUCLEOTIDE SEQUENCE [LARGE SCALE GENOMIC DNA]</scope>
    <source>
        <strain evidence="14">KACC 12597</strain>
    </source>
</reference>
<dbReference type="GO" id="GO:0016829">
    <property type="term" value="F:lyase activity"/>
    <property type="evidence" value="ECO:0007669"/>
    <property type="project" value="UniProtKB-KW"/>
</dbReference>
<dbReference type="NCBIfam" id="TIGR00353">
    <property type="entry name" value="nrfE"/>
    <property type="match status" value="1"/>
</dbReference>
<feature type="transmembrane region" description="Helical" evidence="10">
    <location>
        <begin position="6"/>
        <end position="30"/>
    </location>
</feature>
<dbReference type="Pfam" id="PF01578">
    <property type="entry name" value="Cytochrom_C_asm"/>
    <property type="match status" value="1"/>
</dbReference>
<feature type="domain" description="Cytochrome c assembly protein" evidence="11">
    <location>
        <begin position="89"/>
        <end position="295"/>
    </location>
</feature>
<dbReference type="Proteomes" id="UP001597337">
    <property type="component" value="Unassembled WGS sequence"/>
</dbReference>
<dbReference type="PRINTS" id="PR01411">
    <property type="entry name" value="CCMFBIOGNSIS"/>
</dbReference>
<feature type="transmembrane region" description="Helical" evidence="10">
    <location>
        <begin position="313"/>
        <end position="331"/>
    </location>
</feature>
<sequence>MVPEIGHFALLLALVLAVVQSSVPLIGSFTGNRVWMGMARPLAWSQLTFIGIAFLCLMQAFLTDDFSVIYVATNSNSLMPTAYKISAIWGAHEGSLLLWVLMLAGWGAAVAARSHFLPLPMIARAISVQGMIAIGFLLFTILTSNPFDRIFPAPLEGRDLNPLLQDPGLAIHPPMLYMGYVGFSVAFAFAIAALIGGKLDSTWARWSRPWTTVAWVFLTIGIALGSWWAYYELGWGGWWFWDPVENASFMPWLVGTALMHSLAVTEKRAAFKTWTVLLAISAFSLSLLGTFLVRSGVLTSVHAFATDPARGSFILLFLCIVIGGSLALYAWRAPSISGGGRFDLVSRESFLLANNLLLAALAVLVLFGTLAPLIYEAAGWGKISVGFPWFNKMFIALSPMLILATGVGPLTHWKHDSHRRLLGALWFAILLGVAALVLIAFPVLSSTGDLWVGFGVAMAAWLVGSHLSSLFSRLRHKGGLKGLRADIAGNSRSYYGMWLAHMGLAVFIIGVTLVSNHGDETDVRMSPGGVHEEAGYRFQFNGVTAVPGPNYSAFRGDFTVFQGEREIARLYPEKRSYFSGGMPMTEAAIDAGLLRDIYISLGEAIGDSGDWALRIYYKPFVRWIWLGALLMAIGGIVSVSDPRYRAIRRTATAPAGAASTAPAI</sequence>
<evidence type="ECO:0000256" key="4">
    <source>
        <dbReference type="ARBA" id="ARBA00022519"/>
    </source>
</evidence>
<dbReference type="Pfam" id="PF16327">
    <property type="entry name" value="CcmF_C"/>
    <property type="match status" value="1"/>
</dbReference>
<comment type="similarity">
    <text evidence="2">Belongs to the CcmF/CycK/Ccl1/NrfE/CcsA family.</text>
</comment>
<name>A0ABW4Y9D9_9GAMM</name>
<feature type="transmembrane region" description="Helical" evidence="10">
    <location>
        <begin position="450"/>
        <end position="472"/>
    </location>
</feature>
<feature type="transmembrane region" description="Helical" evidence="10">
    <location>
        <begin position="42"/>
        <end position="62"/>
    </location>
</feature>
<keyword evidence="5 10" id="KW-0812">Transmembrane</keyword>
<keyword evidence="13" id="KW-0456">Lyase</keyword>
<feature type="transmembrane region" description="Helical" evidence="10">
    <location>
        <begin position="274"/>
        <end position="293"/>
    </location>
</feature>
<feature type="transmembrane region" description="Helical" evidence="10">
    <location>
        <begin position="121"/>
        <end position="142"/>
    </location>
</feature>
<feature type="transmembrane region" description="Helical" evidence="10">
    <location>
        <begin position="209"/>
        <end position="229"/>
    </location>
</feature>
<dbReference type="InterPro" id="IPR002541">
    <property type="entry name" value="Cyt_c_assembly"/>
</dbReference>
<evidence type="ECO:0000256" key="5">
    <source>
        <dbReference type="ARBA" id="ARBA00022692"/>
    </source>
</evidence>
<feature type="domain" description="Cytochrome c-type biogenesis protein CcmF C-terminal" evidence="12">
    <location>
        <begin position="315"/>
        <end position="641"/>
    </location>
</feature>
<dbReference type="NCBIfam" id="NF007691">
    <property type="entry name" value="PRK10369.1"/>
    <property type="match status" value="1"/>
</dbReference>
<dbReference type="InterPro" id="IPR003568">
    <property type="entry name" value="Cyt_c_biogenesis_CcmF"/>
</dbReference>
<evidence type="ECO:0000259" key="11">
    <source>
        <dbReference type="Pfam" id="PF01578"/>
    </source>
</evidence>
<dbReference type="RefSeq" id="WP_386027080.1">
    <property type="nucleotide sequence ID" value="NZ_JBHUHX010000032.1"/>
</dbReference>